<sequence length="321" mass="34894">MDTSPTSSAATPQSPEGQPLRDVGMTGSSTPSCQQESPDTSDPAAVPQFSPAACLFCTTRSIDTAANLSHMRRAHGLLVPSPEHLVVDVETLLGYLHVVIFELGECIVCHTARRTPAAVQQHMRGKGHCRIDLESEGAEMLEFYDLGNGDEDGGSLSSSSLSPSRDARLQKVDWRGEDTERSRMALSSGRAALPRTAHINGRYPRTAEGPLPSTTTSGQRHESVTASYHAGEEGEANGTVSTRQSRLHHAVEHRLSNLRASDRSSIAHMSRPEQLSTLAVAQRQLEQSRRAERRARGRLERMNNSTMMKHFVSDVPGPKLG</sequence>
<keyword evidence="3" id="KW-0862">Zinc</keyword>
<accession>A0A136J0I6</accession>
<keyword evidence="4" id="KW-1185">Reference proteome</keyword>
<keyword evidence="3" id="KW-0479">Metal-binding</keyword>
<name>A0A136J0I6_9PEZI</name>
<reference evidence="4" key="1">
    <citation type="submission" date="2016-02" db="EMBL/GenBank/DDBJ databases">
        <title>Draft genome sequence of Microdochium bolleyi, a fungal endophyte of beachgrass.</title>
        <authorList>
            <consortium name="DOE Joint Genome Institute"/>
            <person name="David A.S."/>
            <person name="May G."/>
            <person name="Haridas S."/>
            <person name="Lim J."/>
            <person name="Wang M."/>
            <person name="Labutti K."/>
            <person name="Lipzen A."/>
            <person name="Barry K."/>
            <person name="Grigoriev I.V."/>
        </authorList>
    </citation>
    <scope>NUCLEOTIDE SEQUENCE [LARGE SCALE GENOMIC DNA]</scope>
    <source>
        <strain evidence="4">J235TASD1</strain>
    </source>
</reference>
<protein>
    <submittedName>
        <fullName evidence="3">C2H2 type zinc-finger-domain-containing protein</fullName>
    </submittedName>
</protein>
<dbReference type="AlphaFoldDB" id="A0A136J0I6"/>
<dbReference type="GO" id="GO:0030687">
    <property type="term" value="C:preribosome, large subunit precursor"/>
    <property type="evidence" value="ECO:0007669"/>
    <property type="project" value="TreeGrafter"/>
</dbReference>
<dbReference type="PANTHER" id="PTHR13182">
    <property type="entry name" value="ZINC FINGER PROTEIN 622"/>
    <property type="match status" value="1"/>
</dbReference>
<organism evidence="3 4">
    <name type="scientific">Microdochium bolleyi</name>
    <dbReference type="NCBI Taxonomy" id="196109"/>
    <lineage>
        <taxon>Eukaryota</taxon>
        <taxon>Fungi</taxon>
        <taxon>Dikarya</taxon>
        <taxon>Ascomycota</taxon>
        <taxon>Pezizomycotina</taxon>
        <taxon>Sordariomycetes</taxon>
        <taxon>Xylariomycetidae</taxon>
        <taxon>Xylariales</taxon>
        <taxon>Microdochiaceae</taxon>
        <taxon>Microdochium</taxon>
    </lineage>
</organism>
<dbReference type="PANTHER" id="PTHR13182:SF8">
    <property type="entry name" value="CYTOPLASMIC 60S SUBUNIT BIOGENESIS FACTOR ZNF622"/>
    <property type="match status" value="1"/>
</dbReference>
<feature type="region of interest" description="Disordered" evidence="1">
    <location>
        <begin position="151"/>
        <end position="248"/>
    </location>
</feature>
<dbReference type="Pfam" id="PF12756">
    <property type="entry name" value="zf-C2H2_2"/>
    <property type="match status" value="1"/>
</dbReference>
<dbReference type="Proteomes" id="UP000070501">
    <property type="component" value="Unassembled WGS sequence"/>
</dbReference>
<dbReference type="InParanoid" id="A0A136J0I6"/>
<evidence type="ECO:0000259" key="2">
    <source>
        <dbReference type="Pfam" id="PF12756"/>
    </source>
</evidence>
<feature type="compositionally biased region" description="Low complexity" evidence="1">
    <location>
        <begin position="1"/>
        <end position="15"/>
    </location>
</feature>
<dbReference type="OrthoDB" id="19329at2759"/>
<feature type="compositionally biased region" description="Basic and acidic residues" evidence="1">
    <location>
        <begin position="165"/>
        <end position="183"/>
    </location>
</feature>
<dbReference type="GO" id="GO:0008270">
    <property type="term" value="F:zinc ion binding"/>
    <property type="evidence" value="ECO:0007669"/>
    <property type="project" value="UniProtKB-KW"/>
</dbReference>
<feature type="compositionally biased region" description="Polar residues" evidence="1">
    <location>
        <begin position="26"/>
        <end position="40"/>
    </location>
</feature>
<feature type="compositionally biased region" description="Low complexity" evidence="1">
    <location>
        <begin position="154"/>
        <end position="164"/>
    </location>
</feature>
<dbReference type="EMBL" id="KQ964252">
    <property type="protein sequence ID" value="KXJ90737.1"/>
    <property type="molecule type" value="Genomic_DNA"/>
</dbReference>
<evidence type="ECO:0000313" key="4">
    <source>
        <dbReference type="Proteomes" id="UP000070501"/>
    </source>
</evidence>
<proteinExistence type="predicted"/>
<feature type="region of interest" description="Disordered" evidence="1">
    <location>
        <begin position="1"/>
        <end position="45"/>
    </location>
</feature>
<evidence type="ECO:0000313" key="3">
    <source>
        <dbReference type="EMBL" id="KXJ90737.1"/>
    </source>
</evidence>
<gene>
    <name evidence="3" type="ORF">Micbo1qcDRAFT_196196</name>
</gene>
<dbReference type="STRING" id="196109.A0A136J0I6"/>
<dbReference type="GO" id="GO:0042273">
    <property type="term" value="P:ribosomal large subunit biogenesis"/>
    <property type="evidence" value="ECO:0007669"/>
    <property type="project" value="TreeGrafter"/>
</dbReference>
<feature type="domain" description="ZN622/Rei1/Reh1 zinc finger C2H2-type" evidence="2">
    <location>
        <begin position="54"/>
        <end position="147"/>
    </location>
</feature>
<dbReference type="InterPro" id="IPR041661">
    <property type="entry name" value="ZN622/Rei1/Reh1_Znf-C2H2"/>
</dbReference>
<keyword evidence="3" id="KW-0863">Zinc-finger</keyword>
<dbReference type="InterPro" id="IPR040025">
    <property type="entry name" value="Znf622/Rei1/Reh1"/>
</dbReference>
<evidence type="ECO:0000256" key="1">
    <source>
        <dbReference type="SAM" id="MobiDB-lite"/>
    </source>
</evidence>